<keyword evidence="2 8" id="KW-0554">One-carbon metabolism</keyword>
<organism evidence="9 13">
    <name type="scientific">Limosilactobacillus fermentum</name>
    <name type="common">Lactobacillus fermentum</name>
    <dbReference type="NCBI Taxonomy" id="1613"/>
    <lineage>
        <taxon>Bacteria</taxon>
        <taxon>Bacillati</taxon>
        <taxon>Bacillota</taxon>
        <taxon>Bacilli</taxon>
        <taxon>Lactobacillales</taxon>
        <taxon>Lactobacillaceae</taxon>
        <taxon>Limosilactobacillus</taxon>
    </lineage>
</organism>
<dbReference type="GO" id="GO:0004329">
    <property type="term" value="F:formate-tetrahydrofolate ligase activity"/>
    <property type="evidence" value="ECO:0007669"/>
    <property type="project" value="UniProtKB-UniRule"/>
</dbReference>
<dbReference type="SUPFAM" id="SSF52540">
    <property type="entry name" value="P-loop containing nucleoside triphosphate hydrolases"/>
    <property type="match status" value="1"/>
</dbReference>
<sequence>MLTDIEIADQAQLTPINEIAAQLGLDEDAIEQYGKYKAKINLPVQATPEKKHKLVLVTSINPTPAGEGKSTVLVGLGDALSLLHHQTVIAMREPSMGPVFGMKGGATGGGYSQVVPMEDINLHFTGDFHALTSANNTLAALIDNYLMRGNELGLDPRRVIWKRVEDVNDRALRDVVTGLGGIMQGVPRQTGFDITPASELMAILCLATDLSDLKARVSRIVVGYTYDKEPVTVGQLGFEEAVTILLKDAIKPNLVQTLGHTPAIVHGGPFANIAHGCNSVLATKTALQLADYTVTEAGFGADLGAEKFLDIKRPVLGKTPDAVVIVATVRALEYNGGASLQALKDENLTELENGLQNLNRHIANMQRYGLPLVVAINHFATDTPAEIKLIEDNCKARGVNVVVADAWAKGGAGTLDLAKEVVALAEQEASFTPLYDYQATPKEKVETIATKVYGAGRVAFSKKALNQLKQFEKLGWNDLPICIAKTQYSFTDDQTQLGAPEGFTFHIREFVPKLGAGFIVALAGNMLTMPGLPKVPAAVKMTIDAEGKITGLF</sequence>
<evidence type="ECO:0000256" key="1">
    <source>
        <dbReference type="ARBA" id="ARBA00004777"/>
    </source>
</evidence>
<dbReference type="EMBL" id="WHJL01000052">
    <property type="protein sequence ID" value="MPQ35470.1"/>
    <property type="molecule type" value="Genomic_DNA"/>
</dbReference>
<name>A0A0G9FLL7_LIMFE</name>
<evidence type="ECO:0000313" key="13">
    <source>
        <dbReference type="Proteomes" id="UP000094714"/>
    </source>
</evidence>
<dbReference type="PROSITE" id="PS00722">
    <property type="entry name" value="FTHFS_2"/>
    <property type="match status" value="1"/>
</dbReference>
<accession>A0A0G9FLL7</accession>
<evidence type="ECO:0000256" key="6">
    <source>
        <dbReference type="ARBA" id="ARBA00049033"/>
    </source>
</evidence>
<evidence type="ECO:0000256" key="4">
    <source>
        <dbReference type="ARBA" id="ARBA00022741"/>
    </source>
</evidence>
<comment type="catalytic activity">
    <reaction evidence="6 8">
        <text>(6S)-5,6,7,8-tetrahydrofolate + formate + ATP = (6R)-10-formyltetrahydrofolate + ADP + phosphate</text>
        <dbReference type="Rhea" id="RHEA:20221"/>
        <dbReference type="ChEBI" id="CHEBI:15740"/>
        <dbReference type="ChEBI" id="CHEBI:30616"/>
        <dbReference type="ChEBI" id="CHEBI:43474"/>
        <dbReference type="ChEBI" id="CHEBI:57453"/>
        <dbReference type="ChEBI" id="CHEBI:195366"/>
        <dbReference type="ChEBI" id="CHEBI:456216"/>
        <dbReference type="EC" id="6.3.4.3"/>
    </reaction>
</comment>
<evidence type="ECO:0000313" key="10">
    <source>
        <dbReference type="EMBL" id="MPQ35470.1"/>
    </source>
</evidence>
<dbReference type="GO" id="GO:0005524">
    <property type="term" value="F:ATP binding"/>
    <property type="evidence" value="ECO:0007669"/>
    <property type="project" value="UniProtKB-UniRule"/>
</dbReference>
<evidence type="ECO:0000256" key="5">
    <source>
        <dbReference type="ARBA" id="ARBA00022840"/>
    </source>
</evidence>
<feature type="binding site" evidence="8">
    <location>
        <begin position="63"/>
        <end position="70"/>
    </location>
    <ligand>
        <name>ATP</name>
        <dbReference type="ChEBI" id="CHEBI:30616"/>
    </ligand>
</feature>
<dbReference type="PROSITE" id="PS00721">
    <property type="entry name" value="FTHFS_1"/>
    <property type="match status" value="1"/>
</dbReference>
<proteinExistence type="inferred from homology"/>
<dbReference type="InterPro" id="IPR027417">
    <property type="entry name" value="P-loop_NTPase"/>
</dbReference>
<dbReference type="UniPathway" id="UPA00193"/>
<dbReference type="Gene3D" id="3.10.410.10">
    <property type="entry name" value="Formyltetrahydrofolate synthetase, domain 3"/>
    <property type="match status" value="1"/>
</dbReference>
<evidence type="ECO:0000313" key="9">
    <source>
        <dbReference type="EMBL" id="AOR74460.1"/>
    </source>
</evidence>
<dbReference type="CDD" id="cd00477">
    <property type="entry name" value="FTHFS"/>
    <property type="match status" value="1"/>
</dbReference>
<dbReference type="Proteomes" id="UP000503169">
    <property type="component" value="Chromosome"/>
</dbReference>
<evidence type="ECO:0000313" key="11">
    <source>
        <dbReference type="EMBL" id="QIX57747.1"/>
    </source>
</evidence>
<evidence type="ECO:0000256" key="2">
    <source>
        <dbReference type="ARBA" id="ARBA00022563"/>
    </source>
</evidence>
<reference evidence="9 13" key="1">
    <citation type="submission" date="2016-09" db="EMBL/GenBank/DDBJ databases">
        <title>Genome Sequence of the Lactobacillus fermentum strain NCC2970 (CNCM I-5068).</title>
        <authorList>
            <person name="Barretto C."/>
            <person name="Ngom-Bru C."/>
            <person name="Genevaz A."/>
            <person name="Fournier C."/>
            <person name="Moine D."/>
            <person name="Kassam M."/>
            <person name="Iltis A."/>
            <person name="Sagory-Zalkind P."/>
            <person name="Faucherand G."/>
            <person name="Descombes P."/>
            <person name="Duboux S."/>
        </authorList>
    </citation>
    <scope>NUCLEOTIDE SEQUENCE [LARGE SCALE GENOMIC DNA]</scope>
    <source>
        <strain evidence="9 13">NCC2970</strain>
    </source>
</reference>
<dbReference type="GO" id="GO:0035999">
    <property type="term" value="P:tetrahydrofolate interconversion"/>
    <property type="evidence" value="ECO:0007669"/>
    <property type="project" value="UniProtKB-UniRule"/>
</dbReference>
<evidence type="ECO:0000256" key="3">
    <source>
        <dbReference type="ARBA" id="ARBA00022598"/>
    </source>
</evidence>
<evidence type="ECO:0000256" key="7">
    <source>
        <dbReference type="ARBA" id="ARBA00061363"/>
    </source>
</evidence>
<dbReference type="AlphaFoldDB" id="A0A0G9FLL7"/>
<dbReference type="Proteomes" id="UP000466799">
    <property type="component" value="Unassembled WGS sequence"/>
</dbReference>
<evidence type="ECO:0000313" key="12">
    <source>
        <dbReference type="EMBL" id="WFR89314.1"/>
    </source>
</evidence>
<reference evidence="11 15" key="3">
    <citation type="submission" date="2020-04" db="EMBL/GenBank/DDBJ databases">
        <title>Novel strain L. Fermentum HFD1 producer antibacterial peptides.</title>
        <authorList>
            <person name="Ozhegov G.D."/>
            <person name="Pavlova A.S."/>
            <person name="Zhuravleva D.E."/>
            <person name="Gogoleva N.V."/>
            <person name="Shagimardanova E.I."/>
            <person name="Markelova M.I."/>
            <person name="Yarullina D.R."/>
            <person name="Kayumov A.R."/>
        </authorList>
    </citation>
    <scope>NUCLEOTIDE SEQUENCE [LARGE SCALE GENOMIC DNA]</scope>
    <source>
        <strain evidence="11 15">HFD1</strain>
    </source>
</reference>
<dbReference type="GeneID" id="83715588"/>
<dbReference type="PATRIC" id="fig|1613.112.peg.1054"/>
<comment type="similarity">
    <text evidence="7 8">Belongs to the formate--tetrahydrofolate ligase family.</text>
</comment>
<dbReference type="EMBL" id="CP017151">
    <property type="protein sequence ID" value="AOR74460.1"/>
    <property type="molecule type" value="Genomic_DNA"/>
</dbReference>
<evidence type="ECO:0000256" key="8">
    <source>
        <dbReference type="HAMAP-Rule" id="MF_01543"/>
    </source>
</evidence>
<dbReference type="EMBL" id="CP050919">
    <property type="protein sequence ID" value="QIX57747.1"/>
    <property type="molecule type" value="Genomic_DNA"/>
</dbReference>
<dbReference type="HAMAP" id="MF_01543">
    <property type="entry name" value="FTHFS"/>
    <property type="match status" value="1"/>
</dbReference>
<dbReference type="InterPro" id="IPR000559">
    <property type="entry name" value="Formate_THF_ligase"/>
</dbReference>
<keyword evidence="4 8" id="KW-0547">Nucleotide-binding</keyword>
<evidence type="ECO:0000313" key="14">
    <source>
        <dbReference type="Proteomes" id="UP000466799"/>
    </source>
</evidence>
<dbReference type="RefSeq" id="WP_021349288.1">
    <property type="nucleotide sequence ID" value="NZ_CABJBV010000027.1"/>
</dbReference>
<dbReference type="EMBL" id="CP121468">
    <property type="protein sequence ID" value="WFR89314.1"/>
    <property type="molecule type" value="Genomic_DNA"/>
</dbReference>
<dbReference type="NCBIfam" id="NF010030">
    <property type="entry name" value="PRK13505.1"/>
    <property type="match status" value="1"/>
</dbReference>
<gene>
    <name evidence="11" type="primary">fhs1</name>
    <name evidence="8" type="synonym">fhs</name>
    <name evidence="10" type="ORF">GC247_06140</name>
    <name evidence="11" type="ORF">HCY95_00141</name>
    <name evidence="9" type="ORF">LACFE_CDS1003</name>
    <name evidence="12" type="ORF">P8634_00665</name>
</gene>
<reference evidence="10 14" key="2">
    <citation type="submission" date="2019-10" db="EMBL/GenBank/DDBJ databases">
        <title>Genome Sequencing and assembly of Lactobacillus fermentum I2, a lactic acid bacteria.</title>
        <authorList>
            <person name="Lopes L.S."/>
            <person name="Persinoti G.F."/>
            <person name="Riano-Pachon D.M."/>
            <person name="Labate C.A."/>
        </authorList>
    </citation>
    <scope>NUCLEOTIDE SEQUENCE [LARGE SCALE GENOMIC DNA]</scope>
    <source>
        <strain evidence="10 14">I2</strain>
    </source>
</reference>
<dbReference type="InterPro" id="IPR020628">
    <property type="entry name" value="Formate_THF_ligase_CS"/>
</dbReference>
<dbReference type="EC" id="6.3.4.3" evidence="8"/>
<protein>
    <recommendedName>
        <fullName evidence="8">Formate--tetrahydrofolate ligase</fullName>
        <ecNumber evidence="8">6.3.4.3</ecNumber>
    </recommendedName>
    <alternativeName>
        <fullName evidence="8">Formyltetrahydrofolate synthetase</fullName>
        <shortName evidence="8">FHS</shortName>
        <shortName evidence="8">FTHFS</shortName>
    </alternativeName>
</protein>
<evidence type="ECO:0000313" key="15">
    <source>
        <dbReference type="Proteomes" id="UP000503169"/>
    </source>
</evidence>
<dbReference type="FunFam" id="3.10.410.10:FF:000001">
    <property type="entry name" value="Putative formate--tetrahydrofolate ligase"/>
    <property type="match status" value="1"/>
</dbReference>
<dbReference type="Gene3D" id="3.30.1510.10">
    <property type="entry name" value="Domain 2, N(10)-formyltetrahydrofolate synthetase"/>
    <property type="match status" value="1"/>
</dbReference>
<reference evidence="12" key="4">
    <citation type="submission" date="2023-04" db="EMBL/GenBank/DDBJ databases">
        <title>Genomic of Limosilactobacillus fermentum MSJK0025.</title>
        <authorList>
            <person name="Yang S."/>
        </authorList>
    </citation>
    <scope>NUCLEOTIDE SEQUENCE</scope>
    <source>
        <strain evidence="12">MSJK0025</strain>
    </source>
</reference>
<dbReference type="Proteomes" id="UP001218104">
    <property type="component" value="Chromosome"/>
</dbReference>
<dbReference type="Pfam" id="PF01268">
    <property type="entry name" value="FTHFS"/>
    <property type="match status" value="1"/>
</dbReference>
<keyword evidence="3 8" id="KW-0436">Ligase</keyword>
<dbReference type="Gene3D" id="3.40.50.300">
    <property type="entry name" value="P-loop containing nucleotide triphosphate hydrolases"/>
    <property type="match status" value="1"/>
</dbReference>
<keyword evidence="5 8" id="KW-0067">ATP-binding</keyword>
<comment type="pathway">
    <text evidence="1 8">One-carbon metabolism; tetrahydrofolate interconversion.</text>
</comment>
<dbReference type="FunFam" id="3.30.1510.10:FF:000001">
    <property type="entry name" value="Formate--tetrahydrofolate ligase"/>
    <property type="match status" value="1"/>
</dbReference>
<dbReference type="Proteomes" id="UP000094714">
    <property type="component" value="Chromosome"/>
</dbReference>